<dbReference type="Proteomes" id="UP000245712">
    <property type="component" value="Unassembled WGS sequence"/>
</dbReference>
<dbReference type="EMBL" id="QEOB01000032">
    <property type="protein sequence ID" value="PVX70973.1"/>
    <property type="molecule type" value="Genomic_DNA"/>
</dbReference>
<name>A0ABX5K8S8_9BURK</name>
<proteinExistence type="predicted"/>
<sequence length="93" mass="10529">MITLDKEAPPKTTGLLPAALADTQLDHVERMVQYFTRNEGAAVSGFDYAYWRKRLRAVAETYDLVATQRRRIVGLLDHLEREALLSVAPTERA</sequence>
<keyword evidence="2" id="KW-1185">Reference proteome</keyword>
<evidence type="ECO:0000313" key="2">
    <source>
        <dbReference type="Proteomes" id="UP000245712"/>
    </source>
</evidence>
<gene>
    <name evidence="1" type="ORF">C7402_13246</name>
</gene>
<evidence type="ECO:0000313" key="1">
    <source>
        <dbReference type="EMBL" id="PVX70973.1"/>
    </source>
</evidence>
<accession>A0ABX5K8S8</accession>
<protein>
    <submittedName>
        <fullName evidence="1">Uncharacterized protein</fullName>
    </submittedName>
</protein>
<comment type="caution">
    <text evidence="1">The sequence shown here is derived from an EMBL/GenBank/DDBJ whole genome shotgun (WGS) entry which is preliminary data.</text>
</comment>
<organism evidence="1 2">
    <name type="scientific">Paraburkholderia unamae</name>
    <dbReference type="NCBI Taxonomy" id="219649"/>
    <lineage>
        <taxon>Bacteria</taxon>
        <taxon>Pseudomonadati</taxon>
        <taxon>Pseudomonadota</taxon>
        <taxon>Betaproteobacteria</taxon>
        <taxon>Burkholderiales</taxon>
        <taxon>Burkholderiaceae</taxon>
        <taxon>Paraburkholderia</taxon>
    </lineage>
</organism>
<reference evidence="1 2" key="1">
    <citation type="submission" date="2018-05" db="EMBL/GenBank/DDBJ databases">
        <title>Genomic Encyclopedia of Type Strains, Phase IV (KMG-V): Genome sequencing to study the core and pangenomes of soil and plant-associated prokaryotes.</title>
        <authorList>
            <person name="Whitman W."/>
        </authorList>
    </citation>
    <scope>NUCLEOTIDE SEQUENCE [LARGE SCALE GENOMIC DNA]</scope>
    <source>
        <strain evidence="1 2">SCZa-39</strain>
    </source>
</reference>
<dbReference type="RefSeq" id="WP_112177231.1">
    <property type="nucleotide sequence ID" value="NZ_CAJZAT010000112.1"/>
</dbReference>